<sequence length="110" mass="12251">MCRFIDLITPAVAATAPVAYSPAGVTFIIDTNRIATAFAGHSNRVKIVYRRSAANIYVRRIDGGVTINNGHGLLKCHPQGLMQRTSAFKAFRGNIYPDSIWLQDIFKERR</sequence>
<evidence type="ECO:0000313" key="1">
    <source>
        <dbReference type="EMBL" id="SCC15909.1"/>
    </source>
</evidence>
<proteinExistence type="predicted"/>
<dbReference type="EMBL" id="FMAY01000007">
    <property type="protein sequence ID" value="SCC15909.1"/>
    <property type="molecule type" value="Genomic_DNA"/>
</dbReference>
<dbReference type="AlphaFoldDB" id="A0A1C4C9T6"/>
<gene>
    <name evidence="1" type="ORF">GA0061071_10749</name>
</gene>
<organism evidence="1 2">
    <name type="scientific">Kosakonia oryzendophytica</name>
    <dbReference type="NCBI Taxonomy" id="1005665"/>
    <lineage>
        <taxon>Bacteria</taxon>
        <taxon>Pseudomonadati</taxon>
        <taxon>Pseudomonadota</taxon>
        <taxon>Gammaproteobacteria</taxon>
        <taxon>Enterobacterales</taxon>
        <taxon>Enterobacteriaceae</taxon>
        <taxon>Kosakonia</taxon>
    </lineage>
</organism>
<evidence type="ECO:0000313" key="2">
    <source>
        <dbReference type="Proteomes" id="UP000198975"/>
    </source>
</evidence>
<dbReference type="Proteomes" id="UP000198975">
    <property type="component" value="Unassembled WGS sequence"/>
</dbReference>
<protein>
    <submittedName>
        <fullName evidence="1">Uncharacterized protein</fullName>
    </submittedName>
</protein>
<keyword evidence="2" id="KW-1185">Reference proteome</keyword>
<name>A0A1C4C9T6_9ENTR</name>
<accession>A0A1C4C9T6</accession>
<reference evidence="2" key="1">
    <citation type="submission" date="2016-08" db="EMBL/GenBank/DDBJ databases">
        <authorList>
            <person name="Varghese N."/>
            <person name="Submissions Spin"/>
        </authorList>
    </citation>
    <scope>NUCLEOTIDE SEQUENCE [LARGE SCALE GENOMIC DNA]</scope>
    <source>
        <strain evidence="2">REICA_082</strain>
    </source>
</reference>